<dbReference type="InterPro" id="IPR036084">
    <property type="entry name" value="Ser_inhib-like_sf"/>
</dbReference>
<dbReference type="Pfam" id="PF01826">
    <property type="entry name" value="TIL"/>
    <property type="match status" value="1"/>
</dbReference>
<dbReference type="Gene3D" id="2.10.25.10">
    <property type="entry name" value="Laminin"/>
    <property type="match status" value="1"/>
</dbReference>
<protein>
    <submittedName>
        <fullName evidence="3">Trypsin Inhibitor like cysteine rich domain protein</fullName>
    </submittedName>
</protein>
<keyword evidence="1" id="KW-0722">Serine protease inhibitor</keyword>
<dbReference type="CDD" id="cd19941">
    <property type="entry name" value="TIL"/>
    <property type="match status" value="1"/>
</dbReference>
<dbReference type="EMBL" id="KN727177">
    <property type="protein sequence ID" value="KIH66300.1"/>
    <property type="molecule type" value="Genomic_DNA"/>
</dbReference>
<gene>
    <name evidence="3" type="ORF">ANCDUO_03373</name>
</gene>
<sequence>MTWKEAERANAHQLPLSKGLQELIQKSKCGKNEVFRLCFSACEPTCDEPYLRYRFMCRLSGRCACKSSYLHDEDWKCVPHTCTEENEEYDDYLVY</sequence>
<accession>A0A0C2GXP1</accession>
<evidence type="ECO:0000256" key="1">
    <source>
        <dbReference type="ARBA" id="ARBA00022900"/>
    </source>
</evidence>
<dbReference type="InterPro" id="IPR002919">
    <property type="entry name" value="TIL_dom"/>
</dbReference>
<keyword evidence="4" id="KW-1185">Reference proteome</keyword>
<keyword evidence="1" id="KW-0646">Protease inhibitor</keyword>
<dbReference type="AlphaFoldDB" id="A0A0C2GXP1"/>
<feature type="domain" description="TIL" evidence="2">
    <location>
        <begin position="29"/>
        <end position="80"/>
    </location>
</feature>
<name>A0A0C2GXP1_9BILA</name>
<evidence type="ECO:0000313" key="4">
    <source>
        <dbReference type="Proteomes" id="UP000054047"/>
    </source>
</evidence>
<organism evidence="3 4">
    <name type="scientific">Ancylostoma duodenale</name>
    <dbReference type="NCBI Taxonomy" id="51022"/>
    <lineage>
        <taxon>Eukaryota</taxon>
        <taxon>Metazoa</taxon>
        <taxon>Ecdysozoa</taxon>
        <taxon>Nematoda</taxon>
        <taxon>Chromadorea</taxon>
        <taxon>Rhabditida</taxon>
        <taxon>Rhabditina</taxon>
        <taxon>Rhabditomorpha</taxon>
        <taxon>Strongyloidea</taxon>
        <taxon>Ancylostomatidae</taxon>
        <taxon>Ancylostomatinae</taxon>
        <taxon>Ancylostoma</taxon>
    </lineage>
</organism>
<dbReference type="OrthoDB" id="5912264at2759"/>
<proteinExistence type="predicted"/>
<dbReference type="GO" id="GO:0004867">
    <property type="term" value="F:serine-type endopeptidase inhibitor activity"/>
    <property type="evidence" value="ECO:0007669"/>
    <property type="project" value="UniProtKB-KW"/>
</dbReference>
<evidence type="ECO:0000259" key="2">
    <source>
        <dbReference type="Pfam" id="PF01826"/>
    </source>
</evidence>
<dbReference type="SUPFAM" id="SSF57567">
    <property type="entry name" value="Serine protease inhibitors"/>
    <property type="match status" value="1"/>
</dbReference>
<dbReference type="Proteomes" id="UP000054047">
    <property type="component" value="Unassembled WGS sequence"/>
</dbReference>
<evidence type="ECO:0000313" key="3">
    <source>
        <dbReference type="EMBL" id="KIH66300.1"/>
    </source>
</evidence>
<reference evidence="3 4" key="1">
    <citation type="submission" date="2013-12" db="EMBL/GenBank/DDBJ databases">
        <title>Draft genome of the parsitic nematode Ancylostoma duodenale.</title>
        <authorList>
            <person name="Mitreva M."/>
        </authorList>
    </citation>
    <scope>NUCLEOTIDE SEQUENCE [LARGE SCALE GENOMIC DNA]</scope>
    <source>
        <strain evidence="3 4">Zhejiang</strain>
    </source>
</reference>